<reference evidence="1" key="1">
    <citation type="journal article" date="2020" name="Nature">
        <title>Giant virus diversity and host interactions through global metagenomics.</title>
        <authorList>
            <person name="Schulz F."/>
            <person name="Roux S."/>
            <person name="Paez-Espino D."/>
            <person name="Jungbluth S."/>
            <person name="Walsh D.A."/>
            <person name="Denef V.J."/>
            <person name="McMahon K.D."/>
            <person name="Konstantinidis K.T."/>
            <person name="Eloe-Fadrosh E.A."/>
            <person name="Kyrpides N.C."/>
            <person name="Woyke T."/>
        </authorList>
    </citation>
    <scope>NUCLEOTIDE SEQUENCE</scope>
    <source>
        <strain evidence="1">GVMAG-S-1014582-52</strain>
    </source>
</reference>
<dbReference type="PANTHER" id="PTHR45982:SF1">
    <property type="entry name" value="REGULATOR OF CHROMOSOME CONDENSATION"/>
    <property type="match status" value="1"/>
</dbReference>
<dbReference type="EMBL" id="MN740556">
    <property type="protein sequence ID" value="QHU33218.1"/>
    <property type="molecule type" value="Genomic_DNA"/>
</dbReference>
<name>A0A6C0LT83_9ZZZZ</name>
<organism evidence="1">
    <name type="scientific">viral metagenome</name>
    <dbReference type="NCBI Taxonomy" id="1070528"/>
    <lineage>
        <taxon>unclassified sequences</taxon>
        <taxon>metagenomes</taxon>
        <taxon>organismal metagenomes</taxon>
    </lineage>
</organism>
<dbReference type="Gene3D" id="2.130.10.30">
    <property type="entry name" value="Regulator of chromosome condensation 1/beta-lactamase-inhibitor protein II"/>
    <property type="match status" value="1"/>
</dbReference>
<sequence length="940" mass="103850">MIGNAPVSISVNTTSTSIVTSGGGIYHAGLVNGKIQPTFKEIVANADIQGQIIDSQSTDDKIYLLNSAGTVFEYDYNVGGCSPIVREVYSSAVCGGDPAVKIDTGRAHVVILTAAHRVFGAGCNGQYQIVPQGQCKYDVATEILITDTNHHDNHGCCDKFVGFLDELENPIIPSRNGSACNKVSCIKDTVFDKEIGTFTIPNITISSVATGTLTGNLTFPIKANYSYVGFLCVDDKGLASGNVTYTINNIYIPAGCHHGIFTTITNHPIIIDLDLTNTTLVQFLTSDVVATVPVEGPCNAPFDIDLTTVLSLPIISATVGSEVNSLLLTIIDDTIISTTTLSILPKPPLNAYTIIPFTAPIPLTESVILHIFLNCCRSQTSLKPTLPQPCWMNVYAGSDLTVLVDSCNRLYVLGSLHEIRNNKTSLRRNCLEDLLSKANASITLPADQLNCCVRPLNKTCKCVKCPERKFCTDLSKFGIKLDFDGNNGDCECEEKRTTVCEFLKALQNCNEAPLCDDTCEPCDGYIYLNINDCSDCVESLHIKSITLLNKRSVCKAISQRSHPIPVDVFQHSLVEYDLNRYCIDGNDYDLSEMIVLVFPGSENGAHIKLFINIDGQGGIQFNTHDKKCNVEFTVDVNTSTQQFLLNYGPIMDPVVLTNLKFLLVDQSIFPCSQFKNPFDTKIFNTYLRGGDCVKFIRRDHQQRIKLAITADVPTVFRMNRRVLDVGVGNNNISVLIGGLACPNEIMAIGKNCYGELGIGSNETIVCWKQVNRCLFDCQVNKIYSGNHVTFYITQTGRIYAAGLWKCLVNSTQPVTVSCIPASWKIREIAISQNQIVLLGGDGNLYGVGDNSLGELGLCHVECVPKPSPIPFFFKMGQSYAREFANICASSHPLERNACNRRNVCDRQRDDVEFEEITEDRFFRRHHERYYPNERVYRRRW</sequence>
<evidence type="ECO:0000313" key="1">
    <source>
        <dbReference type="EMBL" id="QHU33218.1"/>
    </source>
</evidence>
<dbReference type="SUPFAM" id="SSF50985">
    <property type="entry name" value="RCC1/BLIP-II"/>
    <property type="match status" value="2"/>
</dbReference>
<proteinExistence type="predicted"/>
<accession>A0A6C0LT83</accession>
<protein>
    <submittedName>
        <fullName evidence="1">Uncharacterized protein</fullName>
    </submittedName>
</protein>
<dbReference type="InterPro" id="IPR009091">
    <property type="entry name" value="RCC1/BLIP-II"/>
</dbReference>
<dbReference type="PANTHER" id="PTHR45982">
    <property type="entry name" value="REGULATOR OF CHROMOSOME CONDENSATION"/>
    <property type="match status" value="1"/>
</dbReference>
<dbReference type="InterPro" id="IPR051553">
    <property type="entry name" value="Ran_GTPase-activating"/>
</dbReference>
<dbReference type="AlphaFoldDB" id="A0A6C0LT83"/>